<dbReference type="AlphaFoldDB" id="A0A1W7ACQ7"/>
<dbReference type="GeneID" id="35295818"/>
<dbReference type="RefSeq" id="WP_086042912.1">
    <property type="nucleotide sequence ID" value="NZ_CBCRZA010000004.1"/>
</dbReference>
<sequence>MNQDIIALEFELRRLADIIKNEGRQELIAYNISDVQFMAVQWIKETDAMTIGALSKHLNLAISSTSELVDQLVQKEFAVRRKDDDDKRKVNIHLTERGQQLIDDVIIKRQRYLQSLVKASEYSVKDYYKHTHALYKETEEGERIESGDRSN</sequence>
<dbReference type="PANTHER" id="PTHR33164">
    <property type="entry name" value="TRANSCRIPTIONAL REGULATOR, MARR FAMILY"/>
    <property type="match status" value="1"/>
</dbReference>
<dbReference type="OrthoDB" id="9790052at2"/>
<organism evidence="3 4">
    <name type="scientific">Macrococcoides canis</name>
    <dbReference type="NCBI Taxonomy" id="1855823"/>
    <lineage>
        <taxon>Bacteria</taxon>
        <taxon>Bacillati</taxon>
        <taxon>Bacillota</taxon>
        <taxon>Bacilli</taxon>
        <taxon>Bacillales</taxon>
        <taxon>Staphylococcaceae</taxon>
        <taxon>Macrococcoides</taxon>
    </lineage>
</organism>
<dbReference type="GO" id="GO:0006950">
    <property type="term" value="P:response to stress"/>
    <property type="evidence" value="ECO:0007669"/>
    <property type="project" value="TreeGrafter"/>
</dbReference>
<dbReference type="Pfam" id="PF01047">
    <property type="entry name" value="MarR"/>
    <property type="match status" value="1"/>
</dbReference>
<dbReference type="Proteomes" id="UP000194154">
    <property type="component" value="Chromosome"/>
</dbReference>
<reference evidence="3 4" key="1">
    <citation type="journal article" date="2017" name="Int. J. Syst. Evol. Microbiol.">
        <title>Macrococcus canis sp. nov., a skin bacterium associated with infections in dogs.</title>
        <authorList>
            <person name="Gobeli Brawand S."/>
            <person name="Cotting K."/>
            <person name="Gomez-Sanz E."/>
            <person name="Collaud A."/>
            <person name="Thomann A."/>
            <person name="Brodard I."/>
            <person name="Rodriguez-Campos S."/>
            <person name="Strauss C."/>
            <person name="Perreten V."/>
        </authorList>
    </citation>
    <scope>NUCLEOTIDE SEQUENCE [LARGE SCALE GENOMIC DNA]</scope>
    <source>
        <strain evidence="3 4">KM45013</strain>
    </source>
</reference>
<dbReference type="InterPro" id="IPR036388">
    <property type="entry name" value="WH-like_DNA-bd_sf"/>
</dbReference>
<dbReference type="InterPro" id="IPR000835">
    <property type="entry name" value="HTH_MarR-typ"/>
</dbReference>
<dbReference type="GO" id="GO:0003677">
    <property type="term" value="F:DNA binding"/>
    <property type="evidence" value="ECO:0007669"/>
    <property type="project" value="UniProtKB-KW"/>
</dbReference>
<dbReference type="PANTHER" id="PTHR33164:SF43">
    <property type="entry name" value="HTH-TYPE TRANSCRIPTIONAL REPRESSOR YETL"/>
    <property type="match status" value="1"/>
</dbReference>
<gene>
    <name evidence="3" type="primary">mprA</name>
    <name evidence="3" type="ORF">MCCS_17160</name>
</gene>
<evidence type="ECO:0000259" key="2">
    <source>
        <dbReference type="PROSITE" id="PS50995"/>
    </source>
</evidence>
<dbReference type="STRING" id="1855823.MCCS_17160"/>
<dbReference type="GO" id="GO:0003700">
    <property type="term" value="F:DNA-binding transcription factor activity"/>
    <property type="evidence" value="ECO:0007669"/>
    <property type="project" value="InterPro"/>
</dbReference>
<keyword evidence="1" id="KW-0238">DNA-binding</keyword>
<dbReference type="InterPro" id="IPR036390">
    <property type="entry name" value="WH_DNA-bd_sf"/>
</dbReference>
<proteinExistence type="predicted"/>
<dbReference type="InterPro" id="IPR039422">
    <property type="entry name" value="MarR/SlyA-like"/>
</dbReference>
<dbReference type="PROSITE" id="PS50995">
    <property type="entry name" value="HTH_MARR_2"/>
    <property type="match status" value="1"/>
</dbReference>
<evidence type="ECO:0000313" key="3">
    <source>
        <dbReference type="EMBL" id="ARQ07351.1"/>
    </source>
</evidence>
<name>A0A1W7ACQ7_9STAP</name>
<keyword evidence="4" id="KW-1185">Reference proteome</keyword>
<accession>A0A1W7ACQ7</accession>
<dbReference type="Gene3D" id="1.10.10.10">
    <property type="entry name" value="Winged helix-like DNA-binding domain superfamily/Winged helix DNA-binding domain"/>
    <property type="match status" value="1"/>
</dbReference>
<evidence type="ECO:0000313" key="4">
    <source>
        <dbReference type="Proteomes" id="UP000194154"/>
    </source>
</evidence>
<evidence type="ECO:0000256" key="1">
    <source>
        <dbReference type="ARBA" id="ARBA00023125"/>
    </source>
</evidence>
<dbReference type="SMART" id="SM00347">
    <property type="entry name" value="HTH_MARR"/>
    <property type="match status" value="1"/>
</dbReference>
<protein>
    <submittedName>
        <fullName evidence="3">Transcriptional repressor MprA</fullName>
    </submittedName>
</protein>
<feature type="domain" description="HTH marR-type" evidence="2">
    <location>
        <begin position="5"/>
        <end position="139"/>
    </location>
</feature>
<dbReference type="SUPFAM" id="SSF46785">
    <property type="entry name" value="Winged helix' DNA-binding domain"/>
    <property type="match status" value="1"/>
</dbReference>
<dbReference type="EMBL" id="CP021059">
    <property type="protein sequence ID" value="ARQ07351.1"/>
    <property type="molecule type" value="Genomic_DNA"/>
</dbReference>
<dbReference type="KEGG" id="mcak:MCCS_17160"/>